<reference evidence="1" key="1">
    <citation type="submission" date="2020-11" db="EMBL/GenBank/DDBJ databases">
        <title>Sequencing the genomes of 1000 actinobacteria strains.</title>
        <authorList>
            <person name="Klenk H.-P."/>
        </authorList>
    </citation>
    <scope>NUCLEOTIDE SEQUENCE</scope>
    <source>
        <strain evidence="1">DSM 45356</strain>
    </source>
</reference>
<organism evidence="1 2">
    <name type="scientific">Longispora fulva</name>
    <dbReference type="NCBI Taxonomy" id="619741"/>
    <lineage>
        <taxon>Bacteria</taxon>
        <taxon>Bacillati</taxon>
        <taxon>Actinomycetota</taxon>
        <taxon>Actinomycetes</taxon>
        <taxon>Micromonosporales</taxon>
        <taxon>Micromonosporaceae</taxon>
        <taxon>Longispora</taxon>
    </lineage>
</organism>
<dbReference type="Proteomes" id="UP000622552">
    <property type="component" value="Unassembled WGS sequence"/>
</dbReference>
<proteinExistence type="predicted"/>
<dbReference type="AlphaFoldDB" id="A0A8J7KX69"/>
<keyword evidence="2" id="KW-1185">Reference proteome</keyword>
<gene>
    <name evidence="1" type="ORF">IW245_003626</name>
</gene>
<evidence type="ECO:0008006" key="3">
    <source>
        <dbReference type="Google" id="ProtNLM"/>
    </source>
</evidence>
<name>A0A8J7KX69_9ACTN</name>
<protein>
    <recommendedName>
        <fullName evidence="3">DUF1508 domain-containing protein</fullName>
    </recommendedName>
</protein>
<accession>A0A8J7KX69</accession>
<evidence type="ECO:0000313" key="1">
    <source>
        <dbReference type="EMBL" id="MBG6137432.1"/>
    </source>
</evidence>
<dbReference type="RefSeq" id="WP_231398841.1">
    <property type="nucleotide sequence ID" value="NZ_BONS01000020.1"/>
</dbReference>
<dbReference type="EMBL" id="JADOUF010000001">
    <property type="protein sequence ID" value="MBG6137432.1"/>
    <property type="molecule type" value="Genomic_DNA"/>
</dbReference>
<evidence type="ECO:0000313" key="2">
    <source>
        <dbReference type="Proteomes" id="UP000622552"/>
    </source>
</evidence>
<comment type="caution">
    <text evidence="1">The sequence shown here is derived from an EMBL/GenBank/DDBJ whole genome shotgun (WGS) entry which is preliminary data.</text>
</comment>
<sequence length="139" mass="15591">MSLSRFVFLAMPGDRGDEPTPDGVAWMLISPNNRPLGRSWRLFDTYAACSDAVSELRVAYDRIRPHSAVADTHGHWAWRIDLDGVPVAGSTRSYLRIRECGYNLECFLTATPVARVVEGARSVRGGRWRADDEARKLAR</sequence>